<evidence type="ECO:0000256" key="7">
    <source>
        <dbReference type="SAM" id="MobiDB-lite"/>
    </source>
</evidence>
<feature type="transmembrane region" description="Helical" evidence="8">
    <location>
        <begin position="542"/>
        <end position="565"/>
    </location>
</feature>
<dbReference type="PATRIC" id="fig|983917.3.peg.3262"/>
<keyword evidence="5" id="KW-0902">Two-component regulatory system</keyword>
<dbReference type="eggNOG" id="COG3279">
    <property type="taxonomic scope" value="Bacteria"/>
</dbReference>
<dbReference type="eggNOG" id="COG4585">
    <property type="taxonomic scope" value="Bacteria"/>
</dbReference>
<evidence type="ECO:0000256" key="2">
    <source>
        <dbReference type="ARBA" id="ARBA00012438"/>
    </source>
</evidence>
<evidence type="ECO:0000313" key="12">
    <source>
        <dbReference type="Proteomes" id="UP000007883"/>
    </source>
</evidence>
<feature type="domain" description="Histidine kinase" evidence="9">
    <location>
        <begin position="908"/>
        <end position="995"/>
    </location>
</feature>
<evidence type="ECO:0000256" key="3">
    <source>
        <dbReference type="ARBA" id="ARBA00022679"/>
    </source>
</evidence>
<evidence type="ECO:0000259" key="9">
    <source>
        <dbReference type="PROSITE" id="PS50109"/>
    </source>
</evidence>
<dbReference type="InterPro" id="IPR001789">
    <property type="entry name" value="Sig_transdc_resp-reg_receiver"/>
</dbReference>
<evidence type="ECO:0000256" key="1">
    <source>
        <dbReference type="ARBA" id="ARBA00000085"/>
    </source>
</evidence>
<feature type="transmembrane region" description="Helical" evidence="8">
    <location>
        <begin position="451"/>
        <end position="475"/>
    </location>
</feature>
<feature type="region of interest" description="Disordered" evidence="7">
    <location>
        <begin position="105"/>
        <end position="247"/>
    </location>
</feature>
<dbReference type="InterPro" id="IPR011006">
    <property type="entry name" value="CheY-like_superfamily"/>
</dbReference>
<keyword evidence="6" id="KW-0597">Phosphoprotein</keyword>
<feature type="transmembrane region" description="Helical" evidence="8">
    <location>
        <begin position="423"/>
        <end position="444"/>
    </location>
</feature>
<evidence type="ECO:0000256" key="6">
    <source>
        <dbReference type="PROSITE-ProRule" id="PRU00169"/>
    </source>
</evidence>
<keyword evidence="8" id="KW-0812">Transmembrane</keyword>
<dbReference type="InterPro" id="IPR003594">
    <property type="entry name" value="HATPase_dom"/>
</dbReference>
<feature type="compositionally biased region" description="Basic and acidic residues" evidence="7">
    <location>
        <begin position="176"/>
        <end position="191"/>
    </location>
</feature>
<dbReference type="SUPFAM" id="SSF52172">
    <property type="entry name" value="CheY-like"/>
    <property type="match status" value="1"/>
</dbReference>
<dbReference type="PROSITE" id="PS50110">
    <property type="entry name" value="RESPONSE_REGULATORY"/>
    <property type="match status" value="1"/>
</dbReference>
<evidence type="ECO:0000256" key="5">
    <source>
        <dbReference type="ARBA" id="ARBA00023012"/>
    </source>
</evidence>
<feature type="transmembrane region" description="Helical" evidence="8">
    <location>
        <begin position="603"/>
        <end position="625"/>
    </location>
</feature>
<dbReference type="AlphaFoldDB" id="I0HUJ0"/>
<dbReference type="EC" id="2.7.13.3" evidence="2"/>
<feature type="compositionally biased region" description="Basic residues" evidence="7">
    <location>
        <begin position="149"/>
        <end position="165"/>
    </location>
</feature>
<dbReference type="PROSITE" id="PS50109">
    <property type="entry name" value="HIS_KIN"/>
    <property type="match status" value="1"/>
</dbReference>
<feature type="modified residue" description="4-aspartylphosphate" evidence="6">
    <location>
        <position position="66"/>
    </location>
</feature>
<dbReference type="EMBL" id="AP012320">
    <property type="protein sequence ID" value="BAL96677.1"/>
    <property type="molecule type" value="Genomic_DNA"/>
</dbReference>
<dbReference type="CDD" id="cd00156">
    <property type="entry name" value="REC"/>
    <property type="match status" value="1"/>
</dbReference>
<evidence type="ECO:0000256" key="8">
    <source>
        <dbReference type="SAM" id="Phobius"/>
    </source>
</evidence>
<dbReference type="Proteomes" id="UP000007883">
    <property type="component" value="Chromosome"/>
</dbReference>
<gene>
    <name evidence="11" type="ordered locus">RGE_33380</name>
</gene>
<keyword evidence="3 11" id="KW-0808">Transferase</keyword>
<accession>I0HUJ0</accession>
<dbReference type="KEGG" id="rge:RGE_33380"/>
<name>I0HUJ0_RUBGI</name>
<dbReference type="PANTHER" id="PTHR24421:SF10">
    <property type="entry name" value="NITRATE_NITRITE SENSOR PROTEIN NARQ"/>
    <property type="match status" value="1"/>
</dbReference>
<protein>
    <recommendedName>
        <fullName evidence="2">histidine kinase</fullName>
        <ecNumber evidence="2">2.7.13.3</ecNumber>
    </recommendedName>
</protein>
<feature type="compositionally biased region" description="Basic and acidic residues" evidence="7">
    <location>
        <begin position="200"/>
        <end position="210"/>
    </location>
</feature>
<keyword evidence="4 11" id="KW-0418">Kinase</keyword>
<dbReference type="Gene3D" id="3.30.565.10">
    <property type="entry name" value="Histidine kinase-like ATPase, C-terminal domain"/>
    <property type="match status" value="1"/>
</dbReference>
<comment type="catalytic activity">
    <reaction evidence="1">
        <text>ATP + protein L-histidine = ADP + protein N-phospho-L-histidine.</text>
        <dbReference type="EC" id="2.7.13.3"/>
    </reaction>
</comment>
<feature type="transmembrane region" description="Helical" evidence="8">
    <location>
        <begin position="637"/>
        <end position="657"/>
    </location>
</feature>
<feature type="transmembrane region" description="Helical" evidence="8">
    <location>
        <begin position="516"/>
        <end position="536"/>
    </location>
</feature>
<organism evidence="11 12">
    <name type="scientific">Rubrivivax gelatinosus (strain NBRC 100245 / IL144)</name>
    <dbReference type="NCBI Taxonomy" id="983917"/>
    <lineage>
        <taxon>Bacteria</taxon>
        <taxon>Pseudomonadati</taxon>
        <taxon>Pseudomonadota</taxon>
        <taxon>Betaproteobacteria</taxon>
        <taxon>Burkholderiales</taxon>
        <taxon>Sphaerotilaceae</taxon>
        <taxon>Rubrivivax</taxon>
    </lineage>
</organism>
<dbReference type="PANTHER" id="PTHR24421">
    <property type="entry name" value="NITRATE/NITRITE SENSOR PROTEIN NARX-RELATED"/>
    <property type="match status" value="1"/>
</dbReference>
<proteinExistence type="predicted"/>
<feature type="transmembrane region" description="Helical" evidence="8">
    <location>
        <begin position="577"/>
        <end position="597"/>
    </location>
</feature>
<dbReference type="InterPro" id="IPR036890">
    <property type="entry name" value="HATPase_C_sf"/>
</dbReference>
<keyword evidence="12" id="KW-1185">Reference proteome</keyword>
<evidence type="ECO:0000256" key="4">
    <source>
        <dbReference type="ARBA" id="ARBA00022777"/>
    </source>
</evidence>
<evidence type="ECO:0000259" key="10">
    <source>
        <dbReference type="PROSITE" id="PS50110"/>
    </source>
</evidence>
<sequence length="1001" mass="108973">MAVKVLILEDNPVARSFLCRVVRESFSDANHITEAGDLETARRHITLAGGATGLHGVDPFKLILIDLELPDGNGMELLAELAHYPATKIVTTLYSDDEHLSPAARCRRLPAEGGPLRGPRRGVAEDRARPAAAVAGDRTPAADPLPSGRRPRRRARQRLRQHHRLHDQPAGADGEGAARARTPDAARERGAHLPQQGLHDQGDREPDGHQVVHRQRPHQVHLQEAERLEPGRGRGAREQARTGLSARRPAAAPIIAMTERPAVPGDSSFANSALEPTLGTDLPQHWTGWRRQLLVVLTVLGCLGLLALTRWLAASPALDVVLLGATGAPPTVLSTSVPALEPMVGRAPIALRNADGREVRVDALLNEHSPRWQVDDAVRERVVAQQEALAEVLEGREVFVEFRNGIELPVLARPRGFDGLGLLYWPLTALALAVYLVGAIVLLARPQGRNVVYLFVMLSQAATLLFIAVGSMRGLGLPAGFATVEPLARMVLDLAVGAAVLHAFTQHPRLLPHRQAIAAAGWLPVFVLPVLAHSGALSHVWWWTQGALLAQGAAALATISWSYRIEANPFAAVLRRLGVFTLAAFALVTLGMAAAAGTTGRPGTVAAAGSLVWTLFFTSLLLLVPFLSRSRMALRELAMLAGISTIAVSLDLLFVALFSLGPFTSLTLAVFLALGAYAGARQWILNQTIGSEVLTTERTFEQLYRVARELQKQPSRYSTLVAELLRELFEPLEVLRLERDSPRASVVGGGAALVVPVRSSRGGGRPLSLVLRFARRGQRLFSRDDARLAERVVDQLKRAVAYDQAVERGRNEERLRIAQDLHDDIGARLLTLMYQAQTPEMEDYIRHTLLDLKTLTRGLAAANHRLSHASAEWKADLTQRLTAAQVQLGWSVEFDRDVRLTVVQWSALTRVIRELVTNSLYHGHASRVDLQMALHGTRLTLAVSDDGDGRAPEGWAHGLGLGGVRKRVKLLGGEVRWRENGPRGIVCEVLVPDFQTPDEDG</sequence>
<dbReference type="STRING" id="983917.RGE_33380"/>
<dbReference type="SUPFAM" id="SSF55874">
    <property type="entry name" value="ATPase domain of HSP90 chaperone/DNA topoisomerase II/histidine kinase"/>
    <property type="match status" value="1"/>
</dbReference>
<dbReference type="GO" id="GO:0004673">
    <property type="term" value="F:protein histidine kinase activity"/>
    <property type="evidence" value="ECO:0007669"/>
    <property type="project" value="UniProtKB-EC"/>
</dbReference>
<feature type="transmembrane region" description="Helical" evidence="8">
    <location>
        <begin position="487"/>
        <end position="504"/>
    </location>
</feature>
<dbReference type="GO" id="GO:0000160">
    <property type="term" value="P:phosphorelay signal transduction system"/>
    <property type="evidence" value="ECO:0007669"/>
    <property type="project" value="UniProtKB-KW"/>
</dbReference>
<dbReference type="CDD" id="cd16917">
    <property type="entry name" value="HATPase_UhpB-NarQ-NarX-like"/>
    <property type="match status" value="1"/>
</dbReference>
<reference evidence="11 12" key="1">
    <citation type="journal article" date="2012" name="J. Bacteriol.">
        <title>Complete genome sequence of phototrophic betaproteobacterium Rubrivivax gelatinosus IL144.</title>
        <authorList>
            <person name="Nagashima S."/>
            <person name="Kamimura A."/>
            <person name="Shimizu T."/>
            <person name="Nakamura-isaki S."/>
            <person name="Aono E."/>
            <person name="Sakamoto K."/>
            <person name="Ichikawa N."/>
            <person name="Nakazawa H."/>
            <person name="Sekine M."/>
            <person name="Yamazaki S."/>
            <person name="Fujita N."/>
            <person name="Shimada K."/>
            <person name="Hanada S."/>
            <person name="Nagashima K.V.P."/>
        </authorList>
    </citation>
    <scope>NUCLEOTIDE SEQUENCE [LARGE SCALE GENOMIC DNA]</scope>
    <source>
        <strain evidence="12">NBRC 100245 / IL144</strain>
    </source>
</reference>
<evidence type="ECO:0000313" key="11">
    <source>
        <dbReference type="EMBL" id="BAL96677.1"/>
    </source>
</evidence>
<dbReference type="Pfam" id="PF02518">
    <property type="entry name" value="HATPase_c"/>
    <property type="match status" value="1"/>
</dbReference>
<dbReference type="Gene3D" id="3.40.50.2300">
    <property type="match status" value="1"/>
</dbReference>
<dbReference type="HOGENOM" id="CLU_011987_0_0_4"/>
<dbReference type="InterPro" id="IPR050482">
    <property type="entry name" value="Sensor_HK_TwoCompSys"/>
</dbReference>
<keyword evidence="8" id="KW-1133">Transmembrane helix</keyword>
<feature type="compositionally biased region" description="Basic and acidic residues" evidence="7">
    <location>
        <begin position="221"/>
        <end position="240"/>
    </location>
</feature>
<dbReference type="InterPro" id="IPR005467">
    <property type="entry name" value="His_kinase_dom"/>
</dbReference>
<feature type="domain" description="Response regulatory" evidence="10">
    <location>
        <begin position="4"/>
        <end position="129"/>
    </location>
</feature>
<keyword evidence="8" id="KW-0472">Membrane</keyword>